<dbReference type="SUPFAM" id="SSF51735">
    <property type="entry name" value="NAD(P)-binding Rossmann-fold domains"/>
    <property type="match status" value="1"/>
</dbReference>
<evidence type="ECO:0000256" key="1">
    <source>
        <dbReference type="ARBA" id="ARBA00006484"/>
    </source>
</evidence>
<dbReference type="PRINTS" id="PR00080">
    <property type="entry name" value="SDRFAMILY"/>
</dbReference>
<dbReference type="Gene3D" id="3.40.50.720">
    <property type="entry name" value="NAD(P)-binding Rossmann-like Domain"/>
    <property type="match status" value="1"/>
</dbReference>
<keyword evidence="2" id="KW-0560">Oxidoreductase</keyword>
<dbReference type="AlphaFoldDB" id="A0A7S8HB90"/>
<dbReference type="Proteomes" id="UP000593594">
    <property type="component" value="Chromosome"/>
</dbReference>
<dbReference type="GO" id="GO:0016020">
    <property type="term" value="C:membrane"/>
    <property type="evidence" value="ECO:0007669"/>
    <property type="project" value="TreeGrafter"/>
</dbReference>
<dbReference type="CDD" id="cd05233">
    <property type="entry name" value="SDR_c"/>
    <property type="match status" value="1"/>
</dbReference>
<dbReference type="PANTHER" id="PTHR44196">
    <property type="entry name" value="DEHYDROGENASE/REDUCTASE SDR FAMILY MEMBER 7B"/>
    <property type="match status" value="1"/>
</dbReference>
<dbReference type="PRINTS" id="PR00081">
    <property type="entry name" value="GDHRDH"/>
</dbReference>
<evidence type="ECO:0000256" key="2">
    <source>
        <dbReference type="ARBA" id="ARBA00023002"/>
    </source>
</evidence>
<protein>
    <submittedName>
        <fullName evidence="4">SDR family oxidoreductase</fullName>
    </submittedName>
</protein>
<name>A0A7S8HB90_9HYPH</name>
<reference evidence="4 5" key="1">
    <citation type="submission" date="2020-06" db="EMBL/GenBank/DDBJ databases">
        <title>Genome sequence of 2 isolates from Red Sea Mangroves.</title>
        <authorList>
            <person name="Sefrji F."/>
            <person name="Michoud G."/>
            <person name="Merlino G."/>
            <person name="Daffonchio D."/>
        </authorList>
    </citation>
    <scope>NUCLEOTIDE SEQUENCE [LARGE SCALE GENOMIC DNA]</scope>
    <source>
        <strain evidence="4 5">R1DC25</strain>
    </source>
</reference>
<evidence type="ECO:0000256" key="3">
    <source>
        <dbReference type="RuleBase" id="RU000363"/>
    </source>
</evidence>
<dbReference type="PIRSF" id="PIRSF000126">
    <property type="entry name" value="11-beta-HSD1"/>
    <property type="match status" value="1"/>
</dbReference>
<evidence type="ECO:0000313" key="4">
    <source>
        <dbReference type="EMBL" id="QPC42256.1"/>
    </source>
</evidence>
<sequence>MPDAEGRTLALITGASGGIGEAFAREIAADGHAVALVARDEDQLNRVAGVIASTTDMPAYPIVLDLAEPDAADRLIAALTRRGLDPDILVNNAGFGLVGPALELDRSEQVAMIDLNVRALADLALALLPAMRERGTGGIVNMASLASFMPGPGMAVYYATKAFVLSFSEALSSELAGTGVTVTAVCPGPVPTGFQPRSGMEEVRAYRRARKMSAPDVARLGWAGFKQGKRTVIPGLSTYATAQFVSILPRGLLLPAIKFFQRKD</sequence>
<dbReference type="InterPro" id="IPR036291">
    <property type="entry name" value="NAD(P)-bd_dom_sf"/>
</dbReference>
<dbReference type="RefSeq" id="WP_213163487.1">
    <property type="nucleotide sequence ID" value="NZ_CP058214.1"/>
</dbReference>
<dbReference type="Pfam" id="PF00106">
    <property type="entry name" value="adh_short"/>
    <property type="match status" value="1"/>
</dbReference>
<dbReference type="GO" id="GO:0016491">
    <property type="term" value="F:oxidoreductase activity"/>
    <property type="evidence" value="ECO:0007669"/>
    <property type="project" value="UniProtKB-KW"/>
</dbReference>
<gene>
    <name evidence="4" type="ORF">HW532_05785</name>
</gene>
<organism evidence="4 5">
    <name type="scientific">Kaustia mangrovi</name>
    <dbReference type="NCBI Taxonomy" id="2593653"/>
    <lineage>
        <taxon>Bacteria</taxon>
        <taxon>Pseudomonadati</taxon>
        <taxon>Pseudomonadota</taxon>
        <taxon>Alphaproteobacteria</taxon>
        <taxon>Hyphomicrobiales</taxon>
        <taxon>Parvibaculaceae</taxon>
        <taxon>Kaustia</taxon>
    </lineage>
</organism>
<evidence type="ECO:0000313" key="5">
    <source>
        <dbReference type="Proteomes" id="UP000593594"/>
    </source>
</evidence>
<keyword evidence="5" id="KW-1185">Reference proteome</keyword>
<dbReference type="InterPro" id="IPR002347">
    <property type="entry name" value="SDR_fam"/>
</dbReference>
<dbReference type="KEGG" id="kmn:HW532_05785"/>
<proteinExistence type="inferred from homology"/>
<accession>A0A7S8HB90</accession>
<comment type="similarity">
    <text evidence="1 3">Belongs to the short-chain dehydrogenases/reductases (SDR) family.</text>
</comment>
<dbReference type="EMBL" id="CP058214">
    <property type="protein sequence ID" value="QPC42256.1"/>
    <property type="molecule type" value="Genomic_DNA"/>
</dbReference>
<dbReference type="PANTHER" id="PTHR44196:SF2">
    <property type="entry name" value="SHORT-CHAIN DEHYDROGENASE-RELATED"/>
    <property type="match status" value="1"/>
</dbReference>